<sequence length="385" mass="44061">MLHLSRKMYAKKVDFNILLQNFYSSWQNNLSTSIKTFKKSMPTLVNEDKTISKKTNPVIDQIQGDFKIIKCVGCKPAFDFKPLSLNMLKKIRYCLKVDNLTNYCGDRSYYFLGPLAKIEHALVKYTLDKLIKNGFKLISVPDILPDELINRCGMDTVGERNQVYSLDDNHYGNKWCLSGTSEMALAGSLMNKNISKDKLPLKLCAVSRCYRAEVSSIAEEKGIYRVHQFTKVEMFGACLPEESENMALYFRNLQEELFQPLGLHYRVLDMAKHELGTQAYRKYDIEAWMPGRNKYGEISSCSDCTNYQAKRLGIRSDNIYLHTVNGTACAVPRLIIALAETHQTADGTLKLPEKLNSYVRGHNLLNIQSNFPKFTPVQAHRYKII</sequence>
<dbReference type="PROSITE" id="PS50862">
    <property type="entry name" value="AA_TRNA_LIGASE_II"/>
    <property type="match status" value="1"/>
</dbReference>
<evidence type="ECO:0000256" key="6">
    <source>
        <dbReference type="ARBA" id="ARBA00023146"/>
    </source>
</evidence>
<feature type="binding site" evidence="8">
    <location>
        <position position="180"/>
    </location>
    <ligand>
        <name>L-serine</name>
        <dbReference type="ChEBI" id="CHEBI:33384"/>
    </ligand>
</feature>
<feature type="binding site" evidence="8">
    <location>
        <position position="233"/>
    </location>
    <ligand>
        <name>L-serine</name>
        <dbReference type="ChEBI" id="CHEBI:33384"/>
    </ligand>
</feature>
<dbReference type="InterPro" id="IPR006195">
    <property type="entry name" value="aa-tRNA-synth_II"/>
</dbReference>
<dbReference type="FunFam" id="3.30.930.10:FF:000078">
    <property type="entry name" value="Seryl-tRNA synthetase"/>
    <property type="match status" value="1"/>
</dbReference>
<feature type="binding site" evidence="8">
    <location>
        <position position="325"/>
    </location>
    <ligand>
        <name>L-serine</name>
        <dbReference type="ChEBI" id="CHEBI:33384"/>
    </ligand>
</feature>
<keyword evidence="6 11" id="KW-0030">Aminoacyl-tRNA synthetase</keyword>
<dbReference type="OrthoDB" id="10264585at2759"/>
<dbReference type="EC" id="6.1.1.11" evidence="2"/>
<dbReference type="PIRSF" id="PIRSF001529">
    <property type="entry name" value="Ser-tRNA-synth_IIa"/>
    <property type="match status" value="1"/>
</dbReference>
<comment type="similarity">
    <text evidence="1">Belongs to the class-II aminoacyl-tRNA synthetase family. Type-1 seryl-tRNA synthetase subfamily.</text>
</comment>
<dbReference type="PANTHER" id="PTHR11778">
    <property type="entry name" value="SERYL-TRNA SYNTHETASE"/>
    <property type="match status" value="1"/>
</dbReference>
<dbReference type="InterPro" id="IPR045864">
    <property type="entry name" value="aa-tRNA-synth_II/BPL/LPL"/>
</dbReference>
<organism evidence="11 12">
    <name type="scientific">Cinara cedri</name>
    <dbReference type="NCBI Taxonomy" id="506608"/>
    <lineage>
        <taxon>Eukaryota</taxon>
        <taxon>Metazoa</taxon>
        <taxon>Ecdysozoa</taxon>
        <taxon>Arthropoda</taxon>
        <taxon>Hexapoda</taxon>
        <taxon>Insecta</taxon>
        <taxon>Pterygota</taxon>
        <taxon>Neoptera</taxon>
        <taxon>Paraneoptera</taxon>
        <taxon>Hemiptera</taxon>
        <taxon>Sternorrhyncha</taxon>
        <taxon>Aphidomorpha</taxon>
        <taxon>Aphidoidea</taxon>
        <taxon>Aphididae</taxon>
        <taxon>Lachninae</taxon>
        <taxon>Cinara</taxon>
    </lineage>
</organism>
<feature type="binding site" evidence="9">
    <location>
        <begin position="297"/>
        <end position="300"/>
    </location>
    <ligand>
        <name>ATP</name>
        <dbReference type="ChEBI" id="CHEBI:30616"/>
    </ligand>
</feature>
<evidence type="ECO:0000259" key="10">
    <source>
        <dbReference type="PROSITE" id="PS50862"/>
    </source>
</evidence>
<protein>
    <recommendedName>
        <fullName evidence="2">serine--tRNA ligase</fullName>
        <ecNumber evidence="2">6.1.1.11</ecNumber>
    </recommendedName>
    <alternativeName>
        <fullName evidence="7">Seryl-tRNA synthetase</fullName>
    </alternativeName>
</protein>
<dbReference type="GO" id="GO:0004828">
    <property type="term" value="F:serine-tRNA ligase activity"/>
    <property type="evidence" value="ECO:0007669"/>
    <property type="project" value="UniProtKB-EC"/>
</dbReference>
<evidence type="ECO:0000256" key="4">
    <source>
        <dbReference type="ARBA" id="ARBA00022741"/>
    </source>
</evidence>
<evidence type="ECO:0000256" key="9">
    <source>
        <dbReference type="PIRSR" id="PIRSR001529-2"/>
    </source>
</evidence>
<keyword evidence="5 9" id="KW-0067">ATP-binding</keyword>
<keyword evidence="4" id="KW-0547">Nucleotide-binding</keyword>
<accession>A0A5E4NP07</accession>
<dbReference type="AlphaFoldDB" id="A0A5E4NP07"/>
<feature type="binding site" evidence="9">
    <location>
        <begin position="226"/>
        <end position="229"/>
    </location>
    <ligand>
        <name>ATP</name>
        <dbReference type="ChEBI" id="CHEBI:30616"/>
    </ligand>
</feature>
<dbReference type="Pfam" id="PF00587">
    <property type="entry name" value="tRNA-synt_2b"/>
    <property type="match status" value="1"/>
</dbReference>
<dbReference type="PRINTS" id="PR00981">
    <property type="entry name" value="TRNASYNTHSER"/>
</dbReference>
<evidence type="ECO:0000256" key="2">
    <source>
        <dbReference type="ARBA" id="ARBA00012840"/>
    </source>
</evidence>
<dbReference type="InterPro" id="IPR002317">
    <property type="entry name" value="Ser-tRNA-ligase_type_1"/>
</dbReference>
<keyword evidence="3" id="KW-0436">Ligase</keyword>
<feature type="binding site" evidence="9">
    <location>
        <begin position="211"/>
        <end position="213"/>
    </location>
    <ligand>
        <name>ATP</name>
        <dbReference type="ChEBI" id="CHEBI:30616"/>
    </ligand>
</feature>
<proteinExistence type="inferred from homology"/>
<dbReference type="GO" id="GO:0006434">
    <property type="term" value="P:seryl-tRNA aminoacylation"/>
    <property type="evidence" value="ECO:0007669"/>
    <property type="project" value="InterPro"/>
</dbReference>
<evidence type="ECO:0000256" key="5">
    <source>
        <dbReference type="ARBA" id="ARBA00022840"/>
    </source>
</evidence>
<evidence type="ECO:0000256" key="7">
    <source>
        <dbReference type="ARBA" id="ARBA00031113"/>
    </source>
</evidence>
<gene>
    <name evidence="11" type="ORF">CINCED_3A015734</name>
</gene>
<reference evidence="11 12" key="1">
    <citation type="submission" date="2019-08" db="EMBL/GenBank/DDBJ databases">
        <authorList>
            <person name="Alioto T."/>
            <person name="Alioto T."/>
            <person name="Gomez Garrido J."/>
        </authorList>
    </citation>
    <scope>NUCLEOTIDE SEQUENCE [LARGE SCALE GENOMIC DNA]</scope>
</reference>
<dbReference type="GO" id="GO:0005524">
    <property type="term" value="F:ATP binding"/>
    <property type="evidence" value="ECO:0007669"/>
    <property type="project" value="UniProtKB-KW"/>
</dbReference>
<dbReference type="InterPro" id="IPR002314">
    <property type="entry name" value="aa-tRNA-synt_IIb"/>
</dbReference>
<evidence type="ECO:0000256" key="1">
    <source>
        <dbReference type="ARBA" id="ARBA00010728"/>
    </source>
</evidence>
<evidence type="ECO:0000313" key="12">
    <source>
        <dbReference type="Proteomes" id="UP000325440"/>
    </source>
</evidence>
<evidence type="ECO:0000313" key="11">
    <source>
        <dbReference type="EMBL" id="VVC45483.1"/>
    </source>
</evidence>
<evidence type="ECO:0000256" key="8">
    <source>
        <dbReference type="PIRSR" id="PIRSR001529-1"/>
    </source>
</evidence>
<dbReference type="SUPFAM" id="SSF55681">
    <property type="entry name" value="Class II aaRS and biotin synthetases"/>
    <property type="match status" value="1"/>
</dbReference>
<dbReference type="Proteomes" id="UP000325440">
    <property type="component" value="Unassembled WGS sequence"/>
</dbReference>
<evidence type="ECO:0000256" key="3">
    <source>
        <dbReference type="ARBA" id="ARBA00022598"/>
    </source>
</evidence>
<keyword evidence="12" id="KW-1185">Reference proteome</keyword>
<dbReference type="Gene3D" id="3.30.930.10">
    <property type="entry name" value="Bira Bifunctional Protein, Domain 2"/>
    <property type="match status" value="1"/>
</dbReference>
<feature type="domain" description="Aminoacyl-transfer RNA synthetases class-II family profile" evidence="10">
    <location>
        <begin position="117"/>
        <end position="352"/>
    </location>
</feature>
<dbReference type="EMBL" id="CABPRJ010002404">
    <property type="protein sequence ID" value="VVC45483.1"/>
    <property type="molecule type" value="Genomic_DNA"/>
</dbReference>
<feature type="site" description="Important for serine binding" evidence="8">
    <location>
        <position position="327"/>
    </location>
</feature>
<name>A0A5E4NP07_9HEMI</name>
<feature type="binding site" evidence="8">
    <location>
        <position position="211"/>
    </location>
    <ligand>
        <name>L-serine</name>
        <dbReference type="ChEBI" id="CHEBI:33384"/>
    </ligand>
</feature>